<accession>A0A1Y2HSA9</accession>
<keyword evidence="5" id="KW-1185">Reference proteome</keyword>
<dbReference type="AlphaFoldDB" id="A0A1Y2HSA9"/>
<dbReference type="Pfam" id="PF04884">
    <property type="entry name" value="UVB_sens_prot"/>
    <property type="match status" value="1"/>
</dbReference>
<evidence type="ECO:0000259" key="3">
    <source>
        <dbReference type="Pfam" id="PF04884"/>
    </source>
</evidence>
<proteinExistence type="inferred from homology"/>
<comment type="similarity">
    <text evidence="1">Belongs to the RUS1 family.</text>
</comment>
<dbReference type="PANTHER" id="PTHR12770:SF22">
    <property type="entry name" value="PROTEIN ROOT UVB SENSITIVE 1, CHLOROPLASTIC"/>
    <property type="match status" value="1"/>
</dbReference>
<comment type="caution">
    <text evidence="4">The sequence shown here is derived from an EMBL/GenBank/DDBJ whole genome shotgun (WGS) entry which is preliminary data.</text>
</comment>
<dbReference type="InterPro" id="IPR054549">
    <property type="entry name" value="UVB_sens_RUS_dom"/>
</dbReference>
<protein>
    <submittedName>
        <fullName evidence="4">Vitamin B6 photo-protection and homoeostasis-domain-containing protein</fullName>
    </submittedName>
</protein>
<dbReference type="PANTHER" id="PTHR12770">
    <property type="entry name" value="RUS1 FAMILY PROTEIN C16ORF58"/>
    <property type="match status" value="1"/>
</dbReference>
<name>A0A1Y2HSA9_9FUNG</name>
<evidence type="ECO:0000256" key="2">
    <source>
        <dbReference type="SAM" id="MobiDB-lite"/>
    </source>
</evidence>
<feature type="domain" description="Protein root UVB sensitive/RUS" evidence="3">
    <location>
        <begin position="116"/>
        <end position="348"/>
    </location>
</feature>
<evidence type="ECO:0000313" key="5">
    <source>
        <dbReference type="Proteomes" id="UP000193411"/>
    </source>
</evidence>
<sequence length="473" mass="50750">MYRLAHHCIQSFFEQAVAWRAPVPQPRLAQRAWNPRPYTSVTHAPSQPSRTDGQPLSSASAEVIITQAPPVTLGPIRLSTIRSKTILQATIPSTGATTSAEARPLVVTQRPAPTHNAARTIVATFFPANYPLSVAPGYLRYTQWSFIHSVAGTVTGVLSMQSLLFAIGLGAGSIPLAAALNWIIKDGLGQLGGVLYASFMGEKFDSEPKRLRLTAAAAMQAASFLELLTPLFPHLFLPIASISNVGKNVAWLASSATRAQINQTFALHDNLGDITGKAGSQATAAGVVGTGLGVIISSQVGHDFLPILATFVPFSALTLWSVVQSNNAVVTRTLNAQRLDLILQKWSRARQVPTPEAVAVQERFVTQYVSPVRVNPPLTELVHVATSSQNAVAWEASLVGKQGFVLGGNKRVWMVHGAEPRAILRGYFAASMADSGKVMDDFDAFMVQLKAKGWHEDSVHVDQDVAAIKVESK</sequence>
<organism evidence="4 5">
    <name type="scientific">Catenaria anguillulae PL171</name>
    <dbReference type="NCBI Taxonomy" id="765915"/>
    <lineage>
        <taxon>Eukaryota</taxon>
        <taxon>Fungi</taxon>
        <taxon>Fungi incertae sedis</taxon>
        <taxon>Blastocladiomycota</taxon>
        <taxon>Blastocladiomycetes</taxon>
        <taxon>Blastocladiales</taxon>
        <taxon>Catenariaceae</taxon>
        <taxon>Catenaria</taxon>
    </lineage>
</organism>
<reference evidence="4 5" key="1">
    <citation type="submission" date="2016-07" db="EMBL/GenBank/DDBJ databases">
        <title>Pervasive Adenine N6-methylation of Active Genes in Fungi.</title>
        <authorList>
            <consortium name="DOE Joint Genome Institute"/>
            <person name="Mondo S.J."/>
            <person name="Dannebaum R.O."/>
            <person name="Kuo R.C."/>
            <person name="Labutti K."/>
            <person name="Haridas S."/>
            <person name="Kuo A."/>
            <person name="Salamov A."/>
            <person name="Ahrendt S.R."/>
            <person name="Lipzen A."/>
            <person name="Sullivan W."/>
            <person name="Andreopoulos W.B."/>
            <person name="Clum A."/>
            <person name="Lindquist E."/>
            <person name="Daum C."/>
            <person name="Ramamoorthy G.K."/>
            <person name="Gryganskyi A."/>
            <person name="Culley D."/>
            <person name="Magnuson J.K."/>
            <person name="James T.Y."/>
            <person name="O'Malley M.A."/>
            <person name="Stajich J.E."/>
            <person name="Spatafora J.W."/>
            <person name="Visel A."/>
            <person name="Grigoriev I.V."/>
        </authorList>
    </citation>
    <scope>NUCLEOTIDE SEQUENCE [LARGE SCALE GENOMIC DNA]</scope>
    <source>
        <strain evidence="4 5">PL171</strain>
    </source>
</reference>
<dbReference type="InterPro" id="IPR006968">
    <property type="entry name" value="RUS_fam"/>
</dbReference>
<evidence type="ECO:0000256" key="1">
    <source>
        <dbReference type="ARBA" id="ARBA00007558"/>
    </source>
</evidence>
<feature type="region of interest" description="Disordered" evidence="2">
    <location>
        <begin position="37"/>
        <end position="58"/>
    </location>
</feature>
<gene>
    <name evidence="4" type="ORF">BCR44DRAFT_1432223</name>
</gene>
<dbReference type="EMBL" id="MCFL01000016">
    <property type="protein sequence ID" value="ORZ36603.1"/>
    <property type="molecule type" value="Genomic_DNA"/>
</dbReference>
<dbReference type="Proteomes" id="UP000193411">
    <property type="component" value="Unassembled WGS sequence"/>
</dbReference>
<dbReference type="OrthoDB" id="19606at2759"/>
<evidence type="ECO:0000313" key="4">
    <source>
        <dbReference type="EMBL" id="ORZ36603.1"/>
    </source>
</evidence>